<dbReference type="RefSeq" id="WP_094457656.1">
    <property type="nucleotide sequence ID" value="NZ_NOXU01000031.1"/>
</dbReference>
<evidence type="ECO:0000313" key="1">
    <source>
        <dbReference type="EMBL" id="OYQ32622.1"/>
    </source>
</evidence>
<accession>A0A255YTT7</accession>
<evidence type="ECO:0008006" key="3">
    <source>
        <dbReference type="Google" id="ProtNLM"/>
    </source>
</evidence>
<comment type="caution">
    <text evidence="1">The sequence shown here is derived from an EMBL/GenBank/DDBJ whole genome shotgun (WGS) entry which is preliminary data.</text>
</comment>
<organism evidence="1 2">
    <name type="scientific">Niveispirillum lacus</name>
    <dbReference type="NCBI Taxonomy" id="1981099"/>
    <lineage>
        <taxon>Bacteria</taxon>
        <taxon>Pseudomonadati</taxon>
        <taxon>Pseudomonadota</taxon>
        <taxon>Alphaproteobacteria</taxon>
        <taxon>Rhodospirillales</taxon>
        <taxon>Azospirillaceae</taxon>
        <taxon>Niveispirillum</taxon>
    </lineage>
</organism>
<dbReference type="Proteomes" id="UP000216998">
    <property type="component" value="Unassembled WGS sequence"/>
</dbReference>
<protein>
    <recommendedName>
        <fullName evidence="3">PSK operon transcription factor</fullName>
    </recommendedName>
</protein>
<dbReference type="OrthoDB" id="495439at2"/>
<proteinExistence type="predicted"/>
<evidence type="ECO:0000313" key="2">
    <source>
        <dbReference type="Proteomes" id="UP000216998"/>
    </source>
</evidence>
<sequence length="86" mass="9705">MALNIKSPEAEKDVRRLAELTGESLTEAMHKAVRERLERLSSEDEKAKAARWAKINAIIKEIQSAPVLDPRSPDEIIGYNERGTFD</sequence>
<dbReference type="EMBL" id="NOXU01000031">
    <property type="protein sequence ID" value="OYQ32622.1"/>
    <property type="molecule type" value="Genomic_DNA"/>
</dbReference>
<keyword evidence="2" id="KW-1185">Reference proteome</keyword>
<dbReference type="Pfam" id="PF07704">
    <property type="entry name" value="PSK_trans_fac"/>
    <property type="match status" value="1"/>
</dbReference>
<dbReference type="AlphaFoldDB" id="A0A255YTT7"/>
<gene>
    <name evidence="1" type="ORF">CHU95_17760</name>
</gene>
<dbReference type="InterPro" id="IPR011660">
    <property type="entry name" value="VapB-like"/>
</dbReference>
<name>A0A255YTT7_9PROT</name>
<reference evidence="1 2" key="1">
    <citation type="submission" date="2017-07" db="EMBL/GenBank/DDBJ databases">
        <title>Niveispirillum cyanobacteriorum sp. nov., isolated from cyanobacterial aggregates in a eutrophic lake.</title>
        <authorList>
            <person name="Cai H."/>
        </authorList>
    </citation>
    <scope>NUCLEOTIDE SEQUENCE [LARGE SCALE GENOMIC DNA]</scope>
    <source>
        <strain evidence="2">TH1-14</strain>
    </source>
</reference>